<dbReference type="PANTHER" id="PTHR19336:SF11">
    <property type="entry name" value="CENTROSOMAL PROTEIN OF 57 KDA"/>
    <property type="match status" value="1"/>
</dbReference>
<feature type="region of interest" description="Disordered" evidence="8">
    <location>
        <begin position="1"/>
        <end position="36"/>
    </location>
</feature>
<dbReference type="PANTHER" id="PTHR19336">
    <property type="entry name" value="UNCHARACTERIZED DUF1167"/>
    <property type="match status" value="1"/>
</dbReference>
<feature type="coiled-coil region" evidence="7">
    <location>
        <begin position="375"/>
        <end position="432"/>
    </location>
</feature>
<dbReference type="GO" id="GO:0042802">
    <property type="term" value="F:identical protein binding"/>
    <property type="evidence" value="ECO:0007669"/>
    <property type="project" value="InterPro"/>
</dbReference>
<protein>
    <submittedName>
        <fullName evidence="11">Centrosomal protein of 57 kDa-like</fullName>
    </submittedName>
</protein>
<dbReference type="GO" id="GO:0005874">
    <property type="term" value="C:microtubule"/>
    <property type="evidence" value="ECO:0007669"/>
    <property type="project" value="UniProtKB-KW"/>
</dbReference>
<evidence type="ECO:0000256" key="1">
    <source>
        <dbReference type="ARBA" id="ARBA00004300"/>
    </source>
</evidence>
<dbReference type="RefSeq" id="XP_022609562.1">
    <property type="nucleotide sequence ID" value="XM_022753841.1"/>
</dbReference>
<evidence type="ECO:0000256" key="2">
    <source>
        <dbReference type="ARBA" id="ARBA00008179"/>
    </source>
</evidence>
<dbReference type="CTD" id="9702"/>
<evidence type="ECO:0000256" key="3">
    <source>
        <dbReference type="ARBA" id="ARBA00022490"/>
    </source>
</evidence>
<evidence type="ECO:0000256" key="6">
    <source>
        <dbReference type="ARBA" id="ARBA00023212"/>
    </source>
</evidence>
<dbReference type="KEGG" id="sdu:111228057"/>
<evidence type="ECO:0000313" key="12">
    <source>
        <dbReference type="Proteomes" id="UP000261420"/>
    </source>
</evidence>
<evidence type="ECO:0000256" key="5">
    <source>
        <dbReference type="ARBA" id="ARBA00023054"/>
    </source>
</evidence>
<evidence type="ECO:0000259" key="9">
    <source>
        <dbReference type="Pfam" id="PF06657"/>
    </source>
</evidence>
<dbReference type="STRING" id="41447.ENSSDUP00000029717"/>
<dbReference type="GO" id="GO:0008017">
    <property type="term" value="F:microtubule binding"/>
    <property type="evidence" value="ECO:0007669"/>
    <property type="project" value="InterPro"/>
</dbReference>
<dbReference type="OMA" id="TQNNAEM"/>
<dbReference type="GeneTree" id="ENSGT00530000063695"/>
<feature type="compositionally biased region" description="Pro residues" evidence="8">
    <location>
        <begin position="19"/>
        <end position="28"/>
    </location>
</feature>
<evidence type="ECO:0000256" key="4">
    <source>
        <dbReference type="ARBA" id="ARBA00022701"/>
    </source>
</evidence>
<dbReference type="GO" id="GO:0005813">
    <property type="term" value="C:centrosome"/>
    <property type="evidence" value="ECO:0007669"/>
    <property type="project" value="UniProtKB-SubCell"/>
</dbReference>
<dbReference type="Pfam" id="PF14073">
    <property type="entry name" value="Cep57_CLD"/>
    <property type="match status" value="1"/>
</dbReference>
<dbReference type="InterPro" id="IPR051756">
    <property type="entry name" value="Centrosomal_MT-associated"/>
</dbReference>
<keyword evidence="4" id="KW-0493">Microtubule</keyword>
<dbReference type="GO" id="GO:0043015">
    <property type="term" value="F:gamma-tubulin binding"/>
    <property type="evidence" value="ECO:0007669"/>
    <property type="project" value="InterPro"/>
</dbReference>
<feature type="region of interest" description="Disordered" evidence="8">
    <location>
        <begin position="448"/>
        <end position="474"/>
    </location>
</feature>
<evidence type="ECO:0000259" key="10">
    <source>
        <dbReference type="Pfam" id="PF14073"/>
    </source>
</evidence>
<feature type="domain" description="Cep57 centrosome localisation" evidence="10">
    <location>
        <begin position="82"/>
        <end position="270"/>
    </location>
</feature>
<feature type="coiled-coil region" evidence="7">
    <location>
        <begin position="207"/>
        <end position="262"/>
    </location>
</feature>
<keyword evidence="12" id="KW-1185">Reference proteome</keyword>
<dbReference type="Pfam" id="PF06657">
    <property type="entry name" value="Cep57_MT_bd"/>
    <property type="match status" value="1"/>
</dbReference>
<keyword evidence="3" id="KW-0963">Cytoplasm</keyword>
<dbReference type="AlphaFoldDB" id="A0A3B4VGM1"/>
<keyword evidence="6" id="KW-0206">Cytoskeleton</keyword>
<organism evidence="11 12">
    <name type="scientific">Seriola dumerili</name>
    <name type="common">Greater amberjack</name>
    <name type="synonym">Caranx dumerili</name>
    <dbReference type="NCBI Taxonomy" id="41447"/>
    <lineage>
        <taxon>Eukaryota</taxon>
        <taxon>Metazoa</taxon>
        <taxon>Chordata</taxon>
        <taxon>Craniata</taxon>
        <taxon>Vertebrata</taxon>
        <taxon>Euteleostomi</taxon>
        <taxon>Actinopterygii</taxon>
        <taxon>Neopterygii</taxon>
        <taxon>Teleostei</taxon>
        <taxon>Neoteleostei</taxon>
        <taxon>Acanthomorphata</taxon>
        <taxon>Carangaria</taxon>
        <taxon>Carangiformes</taxon>
        <taxon>Carangidae</taxon>
        <taxon>Seriola</taxon>
    </lineage>
</organism>
<dbReference type="GeneID" id="111228057"/>
<dbReference type="InterPro" id="IPR025913">
    <property type="entry name" value="Cep57_CLD"/>
</dbReference>
<dbReference type="Gene3D" id="1.20.58.90">
    <property type="match status" value="1"/>
</dbReference>
<accession>A0A3B4VGM1</accession>
<feature type="region of interest" description="Disordered" evidence="8">
    <location>
        <begin position="277"/>
        <end position="304"/>
    </location>
</feature>
<reference evidence="11" key="1">
    <citation type="submission" date="2025-08" db="UniProtKB">
        <authorList>
            <consortium name="Ensembl"/>
        </authorList>
    </citation>
    <scope>IDENTIFICATION</scope>
</reference>
<feature type="coiled-coil region" evidence="7">
    <location>
        <begin position="154"/>
        <end position="181"/>
    </location>
</feature>
<evidence type="ECO:0000256" key="8">
    <source>
        <dbReference type="SAM" id="MobiDB-lite"/>
    </source>
</evidence>
<sequence length="503" mass="57158">METLSKTPAADVTREKELCPPPPPPPPSGVVSDSLSLPSYKEYPAHRPFINTLVHHTRRARTHQPCRPSSPSKAFPETSSAAILSALRNLQEKIRRLELEKGHPELGLQTVGKDASHTHLQSENVTQRLLNNQADTEREMSEPSDCNQVLITHLAAAESRCVKLERQLDHMRKMLRNAKADRTSLIRQQVSMDTAKLPDRQPDTVTEHAQLEKLERLEQEYLRLTRTQNNAEMKIHELEIKLQEEEHQRKLIQDKANQLQTGLEANRILLQSVSPCLSTRRSKERKSNSQKSSPQQSSHTQPHYRLSLRDVPFVAGTSVGCSHSVRANVQSVLSLLKRHQPHLCNSRVLSNHTNGYETAGCRHSDSSCSSSSASGEELSELLQALQEELRLMSLEQDELMRQVEDSVSEQERRELQREQERLLLKMERKGEQISKLYKHKTQIKKLRKEAGSRPNSRNEVSVTTTVSTRGRSAGAVKVRPGERSKRNLRLLRDMKALQTSLRT</sequence>
<name>A0A3B4VGM1_SERDU</name>
<proteinExistence type="inferred from homology"/>
<dbReference type="Proteomes" id="UP000261420">
    <property type="component" value="Unplaced"/>
</dbReference>
<dbReference type="InterPro" id="IPR024957">
    <property type="entry name" value="Cep57_MT-bd_dom"/>
</dbReference>
<dbReference type="Ensembl" id="ENSSDUT00000030229.1">
    <property type="protein sequence ID" value="ENSSDUP00000029717.1"/>
    <property type="gene ID" value="ENSSDUG00000021444.1"/>
</dbReference>
<feature type="compositionally biased region" description="Low complexity" evidence="8">
    <location>
        <begin position="289"/>
        <end position="303"/>
    </location>
</feature>
<comment type="similarity">
    <text evidence="2">Belongs to the translokin family.</text>
</comment>
<comment type="subcellular location">
    <subcellularLocation>
        <location evidence="1">Cytoplasm</location>
        <location evidence="1">Cytoskeleton</location>
        <location evidence="1">Microtubule organizing center</location>
        <location evidence="1">Centrosome</location>
    </subcellularLocation>
</comment>
<reference evidence="11" key="2">
    <citation type="submission" date="2025-09" db="UniProtKB">
        <authorList>
            <consortium name="Ensembl"/>
        </authorList>
    </citation>
    <scope>IDENTIFICATION</scope>
</reference>
<feature type="domain" description="Cep57 centrosome microtubule-binding" evidence="9">
    <location>
        <begin position="368"/>
        <end position="439"/>
    </location>
</feature>
<keyword evidence="5 7" id="KW-0175">Coiled coil</keyword>
<evidence type="ECO:0000256" key="7">
    <source>
        <dbReference type="SAM" id="Coils"/>
    </source>
</evidence>
<evidence type="ECO:0000313" key="11">
    <source>
        <dbReference type="Ensembl" id="ENSSDUP00000029717.1"/>
    </source>
</evidence>